<dbReference type="PANTHER" id="PTHR35813">
    <property type="entry name" value="INNER MEMBRANE PROTEIN YBAN"/>
    <property type="match status" value="1"/>
</dbReference>
<evidence type="ECO:0000256" key="1">
    <source>
        <dbReference type="SAM" id="Phobius"/>
    </source>
</evidence>
<feature type="transmembrane region" description="Helical" evidence="1">
    <location>
        <begin position="71"/>
        <end position="93"/>
    </location>
</feature>
<accession>A0ABZ2ILD3</accession>
<keyword evidence="1" id="KW-0812">Transmembrane</keyword>
<dbReference type="RefSeq" id="WP_251967519.1">
    <property type="nucleotide sequence ID" value="NZ_CP146284.1"/>
</dbReference>
<evidence type="ECO:0000313" key="2">
    <source>
        <dbReference type="EMBL" id="WWV66203.1"/>
    </source>
</evidence>
<protein>
    <submittedName>
        <fullName evidence="2">YbaN family protein</fullName>
    </submittedName>
</protein>
<sequence>MIPIVRYVLVVWGILSCALGVIGIFVPLLPTTPFLLLSAALFFRSSPRLYNHLLNHPQLGPYIRNFREHKAIPLQVKIISVSLVWITILHAVIFLLDHWVLESLLILLAAGITAYILHFKTLR</sequence>
<organism evidence="2 3">
    <name type="scientific">Parabacteroides absconsus</name>
    <dbReference type="NCBI Taxonomy" id="2951805"/>
    <lineage>
        <taxon>Bacteria</taxon>
        <taxon>Pseudomonadati</taxon>
        <taxon>Bacteroidota</taxon>
        <taxon>Bacteroidia</taxon>
        <taxon>Bacteroidales</taxon>
        <taxon>Tannerellaceae</taxon>
        <taxon>Parabacteroides</taxon>
    </lineage>
</organism>
<dbReference type="PIRSF" id="PIRSF016789">
    <property type="entry name" value="DUF454"/>
    <property type="match status" value="1"/>
</dbReference>
<dbReference type="PANTHER" id="PTHR35813:SF1">
    <property type="entry name" value="INNER MEMBRANE PROTEIN YBAN"/>
    <property type="match status" value="1"/>
</dbReference>
<evidence type="ECO:0000313" key="3">
    <source>
        <dbReference type="Proteomes" id="UP001320603"/>
    </source>
</evidence>
<feature type="transmembrane region" description="Helical" evidence="1">
    <location>
        <begin position="7"/>
        <end position="26"/>
    </location>
</feature>
<dbReference type="Proteomes" id="UP001320603">
    <property type="component" value="Chromosome"/>
</dbReference>
<proteinExistence type="predicted"/>
<dbReference type="Pfam" id="PF04304">
    <property type="entry name" value="DUF454"/>
    <property type="match status" value="1"/>
</dbReference>
<dbReference type="InterPro" id="IPR007401">
    <property type="entry name" value="DUF454"/>
</dbReference>
<keyword evidence="1" id="KW-0472">Membrane</keyword>
<dbReference type="PROSITE" id="PS51257">
    <property type="entry name" value="PROKAR_LIPOPROTEIN"/>
    <property type="match status" value="1"/>
</dbReference>
<reference evidence="2 3" key="1">
    <citation type="submission" date="2024-02" db="EMBL/GenBank/DDBJ databases">
        <title>Whole genome sequencing of Parabacteroides sp. AD58.</title>
        <authorList>
            <person name="Chaplin A.V."/>
            <person name="Pikina A.P."/>
            <person name="Sokolova S.R."/>
            <person name="Korostin D.O."/>
            <person name="Efimov B.A."/>
        </authorList>
    </citation>
    <scope>NUCLEOTIDE SEQUENCE [LARGE SCALE GENOMIC DNA]</scope>
    <source>
        <strain evidence="2 3">AD58</strain>
    </source>
</reference>
<feature type="transmembrane region" description="Helical" evidence="1">
    <location>
        <begin position="99"/>
        <end position="117"/>
    </location>
</feature>
<dbReference type="EMBL" id="CP146284">
    <property type="protein sequence ID" value="WWV66203.1"/>
    <property type="molecule type" value="Genomic_DNA"/>
</dbReference>
<keyword evidence="3" id="KW-1185">Reference proteome</keyword>
<gene>
    <name evidence="2" type="ORF">NEE14_014665</name>
</gene>
<name>A0ABZ2ILD3_9BACT</name>
<keyword evidence="1" id="KW-1133">Transmembrane helix</keyword>